<organism evidence="2 3">
    <name type="scientific">Uliginosibacterium flavum</name>
    <dbReference type="NCBI Taxonomy" id="1396831"/>
    <lineage>
        <taxon>Bacteria</taxon>
        <taxon>Pseudomonadati</taxon>
        <taxon>Pseudomonadota</taxon>
        <taxon>Betaproteobacteria</taxon>
        <taxon>Rhodocyclales</taxon>
        <taxon>Zoogloeaceae</taxon>
        <taxon>Uliginosibacterium</taxon>
    </lineage>
</organism>
<evidence type="ECO:0000313" key="2">
    <source>
        <dbReference type="EMBL" id="MET7014251.1"/>
    </source>
</evidence>
<comment type="caution">
    <text evidence="2">The sequence shown here is derived from an EMBL/GenBank/DDBJ whole genome shotgun (WGS) entry which is preliminary data.</text>
</comment>
<sequence length="148" mass="15797">MKTGFRLVFRGGVCSRTLPENEVRAAIARVLKLDDEQIAQLFADQVFTLDKAFDQASALNCVAYLQKLGLDVVLDQPHSAHNPPAPQAAARWLSDSGLGSGFTQTQLNMARAEELLQGFAPDADARPPFAGADVNQAGSATPTNDATK</sequence>
<keyword evidence="3" id="KW-1185">Reference proteome</keyword>
<evidence type="ECO:0000313" key="3">
    <source>
        <dbReference type="Proteomes" id="UP001549691"/>
    </source>
</evidence>
<accession>A0ABV2TK05</accession>
<feature type="compositionally biased region" description="Polar residues" evidence="1">
    <location>
        <begin position="136"/>
        <end position="148"/>
    </location>
</feature>
<feature type="compositionally biased region" description="Low complexity" evidence="1">
    <location>
        <begin position="121"/>
        <end position="133"/>
    </location>
</feature>
<evidence type="ECO:0000256" key="1">
    <source>
        <dbReference type="SAM" id="MobiDB-lite"/>
    </source>
</evidence>
<feature type="region of interest" description="Disordered" evidence="1">
    <location>
        <begin position="121"/>
        <end position="148"/>
    </location>
</feature>
<gene>
    <name evidence="2" type="ORF">ABXR19_08610</name>
</gene>
<protein>
    <submittedName>
        <fullName evidence="2">Uncharacterized protein</fullName>
    </submittedName>
</protein>
<proteinExistence type="predicted"/>
<dbReference type="Proteomes" id="UP001549691">
    <property type="component" value="Unassembled WGS sequence"/>
</dbReference>
<dbReference type="EMBL" id="JBEWZI010000007">
    <property type="protein sequence ID" value="MET7014251.1"/>
    <property type="molecule type" value="Genomic_DNA"/>
</dbReference>
<name>A0ABV2TK05_9RHOO</name>
<reference evidence="2 3" key="1">
    <citation type="submission" date="2024-07" db="EMBL/GenBank/DDBJ databases">
        <title>Uliginosibacterium flavum JJ3220;KACC:17644.</title>
        <authorList>
            <person name="Kim M.K."/>
        </authorList>
    </citation>
    <scope>NUCLEOTIDE SEQUENCE [LARGE SCALE GENOMIC DNA]</scope>
    <source>
        <strain evidence="2 3">KACC:17644</strain>
    </source>
</reference>
<dbReference type="RefSeq" id="WP_354600710.1">
    <property type="nucleotide sequence ID" value="NZ_JBEWZI010000007.1"/>
</dbReference>